<name>A0A3R6HHD7_9BACT</name>
<dbReference type="PANTHER" id="PTHR30069:SF29">
    <property type="entry name" value="HEMOGLOBIN AND HEMOGLOBIN-HAPTOGLOBIN-BINDING PROTEIN 1-RELATED"/>
    <property type="match status" value="1"/>
</dbReference>
<evidence type="ECO:0000256" key="2">
    <source>
        <dbReference type="ARBA" id="ARBA00022448"/>
    </source>
</evidence>
<evidence type="ECO:0000313" key="17">
    <source>
        <dbReference type="EMBL" id="MTV01949.1"/>
    </source>
</evidence>
<keyword evidence="4 10" id="KW-0812">Transmembrane</keyword>
<evidence type="ECO:0000256" key="7">
    <source>
        <dbReference type="ARBA" id="ARBA00023136"/>
    </source>
</evidence>
<sequence length="1014" mass="112342">MKRLTFLLFCLLLGIGMANAQTTKVTGTVISAEDNEPIIGASIVVKGTTIGTVTDFNGAFSLDVPSSAKTLVVSFVGMKSQEIGIKPTLHVVLAADNQMLDEVMVVAYGTAKKSSFTGAASSVNAEKVLKDVPVTSFEQALQGATTGLTVNSSSGQPGAGLSIRIRGTGSMNATNEPLYVIDGVPVISGDIAVSGVSNDSKAFNIMSSINPSDIENITVLKDAAAASLYGSRAANGVILITTKRGKEGKTQINFKANWGFSDWAVKNRETVSGEQQHELTYEAYYNEGILYKDMSEEEARAYAQEGADTFAPLRDHYSNWEDALFKKSAFNQNYEFSAQGGSELTNFFASLNYKTEDGMINTTGMEGFTGRVNVTHKSKDGKMQMGANISFSKQKSEMASEGTAYANAYFVKNWYAIPNLPIYNEDGSFYEGFPLDQLNVPNPLRDQGLDKNTSEVLRSTNSLWASYKIIEGLTIKETISYDFIDNQSTTYWPMNSNNGEAYNGLMIKYPYQHHNIYSSTVLNYTNTFADKHNLDVLLGWDVDDRKEQFVQAVGANYPHDKLPELGNTSEPMTASSGYSEDHLLSLLSRINYDYDDKYYISANYRRDGSSRLGANTRWGNFWSVSAAWRLSQEAFMKNLTYVDDLKLRVSYGINGTLPSKFYSHLSLFGYGFNYQDQPGSAPTTIPNPDLGWEKNENFNIGFDARLFGRLSVAFDFYNRETKDLLQDVPVSMTTGFNNTLKNVGAMNNRGIELDMNYDVFNETAVKWSTGIVLSHNKNKISKLYGGKDIISGTSILREGESYYSWWSREWAGVDPQTGEEQWVLNTENEDGTINRGLTKDPSQAQRVIIGKPDPKVTGGWRNNLSWKGLDLSALFSFSLGGHIMDDPALLYTDTDGETAYQSIGIQQLDRWQKPGDITDVPRRINSYQYARYGSSRHMKSSNHLRLKTVTLSYNLPSKWMQAAGMRNVRIFASGNNLLTWAAYKNIDPEQPVNGVATWALPNLKSVTFGIEIGL</sequence>
<dbReference type="NCBIfam" id="TIGR04056">
    <property type="entry name" value="OMP_RagA_SusC"/>
    <property type="match status" value="1"/>
</dbReference>
<dbReference type="InterPro" id="IPR036942">
    <property type="entry name" value="Beta-barrel_TonB_sf"/>
</dbReference>
<dbReference type="Pfam" id="PF00593">
    <property type="entry name" value="TonB_dep_Rec_b-barrel"/>
    <property type="match status" value="1"/>
</dbReference>
<protein>
    <submittedName>
        <fullName evidence="16">SusC/RagA family TonB-linked outer membrane protein</fullName>
    </submittedName>
</protein>
<dbReference type="Pfam" id="PF07715">
    <property type="entry name" value="Plug"/>
    <property type="match status" value="1"/>
</dbReference>
<dbReference type="RefSeq" id="WP_005641323.1">
    <property type="nucleotide sequence ID" value="NZ_CABIXG010000004.1"/>
</dbReference>
<gene>
    <name evidence="15" type="ORF">GMD82_13580</name>
    <name evidence="16" type="ORF">GMD92_11810</name>
    <name evidence="17" type="ORF">GME02_09795</name>
</gene>
<keyword evidence="6 11" id="KW-0798">TonB box</keyword>
<dbReference type="EMBL" id="WNDD01000009">
    <property type="protein sequence ID" value="MTV01949.1"/>
    <property type="molecule type" value="Genomic_DNA"/>
</dbReference>
<dbReference type="Proteomes" id="UP000434916">
    <property type="component" value="Unassembled WGS sequence"/>
</dbReference>
<dbReference type="FunFam" id="2.60.40.1120:FF:000003">
    <property type="entry name" value="Outer membrane protein Omp121"/>
    <property type="match status" value="1"/>
</dbReference>
<evidence type="ECO:0000256" key="5">
    <source>
        <dbReference type="ARBA" id="ARBA00022729"/>
    </source>
</evidence>
<dbReference type="GeneID" id="49205521"/>
<dbReference type="InterPro" id="IPR037066">
    <property type="entry name" value="Plug_dom_sf"/>
</dbReference>
<dbReference type="SUPFAM" id="SSF56935">
    <property type="entry name" value="Porins"/>
    <property type="match status" value="1"/>
</dbReference>
<dbReference type="EMBL" id="WNCN01000018">
    <property type="protein sequence ID" value="MTU40465.1"/>
    <property type="molecule type" value="Genomic_DNA"/>
</dbReference>
<dbReference type="PROSITE" id="PS52016">
    <property type="entry name" value="TONB_DEPENDENT_REC_3"/>
    <property type="match status" value="1"/>
</dbReference>
<keyword evidence="3 10" id="KW-1134">Transmembrane beta strand</keyword>
<comment type="caution">
    <text evidence="16">The sequence shown here is derived from an EMBL/GenBank/DDBJ whole genome shotgun (WGS) entry which is preliminary data.</text>
</comment>
<dbReference type="Pfam" id="PF13715">
    <property type="entry name" value="CarbopepD_reg_2"/>
    <property type="match status" value="1"/>
</dbReference>
<evidence type="ECO:0000256" key="11">
    <source>
        <dbReference type="RuleBase" id="RU003357"/>
    </source>
</evidence>
<keyword evidence="5 12" id="KW-0732">Signal</keyword>
<keyword evidence="18" id="KW-1185">Reference proteome</keyword>
<feature type="domain" description="TonB-dependent receptor-like beta-barrel" evidence="13">
    <location>
        <begin position="430"/>
        <end position="816"/>
    </location>
</feature>
<proteinExistence type="inferred from homology"/>
<evidence type="ECO:0000313" key="16">
    <source>
        <dbReference type="EMBL" id="MTU69743.1"/>
    </source>
</evidence>
<evidence type="ECO:0000256" key="12">
    <source>
        <dbReference type="SAM" id="SignalP"/>
    </source>
</evidence>
<dbReference type="GO" id="GO:0044718">
    <property type="term" value="P:siderophore transmembrane transport"/>
    <property type="evidence" value="ECO:0007669"/>
    <property type="project" value="TreeGrafter"/>
</dbReference>
<evidence type="ECO:0000259" key="14">
    <source>
        <dbReference type="Pfam" id="PF07715"/>
    </source>
</evidence>
<accession>A0A3R6HHD7</accession>
<dbReference type="GO" id="GO:0009279">
    <property type="term" value="C:cell outer membrane"/>
    <property type="evidence" value="ECO:0007669"/>
    <property type="project" value="UniProtKB-SubCell"/>
</dbReference>
<evidence type="ECO:0000313" key="20">
    <source>
        <dbReference type="Proteomes" id="UP000482671"/>
    </source>
</evidence>
<evidence type="ECO:0000256" key="4">
    <source>
        <dbReference type="ARBA" id="ARBA00022692"/>
    </source>
</evidence>
<evidence type="ECO:0000313" key="19">
    <source>
        <dbReference type="Proteomes" id="UP000448908"/>
    </source>
</evidence>
<feature type="signal peptide" evidence="12">
    <location>
        <begin position="1"/>
        <end position="20"/>
    </location>
</feature>
<keyword evidence="9 10" id="KW-0998">Cell outer membrane</keyword>
<organism evidence="16 19">
    <name type="scientific">Parabacteroides merdae</name>
    <dbReference type="NCBI Taxonomy" id="46503"/>
    <lineage>
        <taxon>Bacteria</taxon>
        <taxon>Pseudomonadati</taxon>
        <taxon>Bacteroidota</taxon>
        <taxon>Bacteroidia</taxon>
        <taxon>Bacteroidales</taxon>
        <taxon>Tannerellaceae</taxon>
        <taxon>Parabacteroides</taxon>
    </lineage>
</organism>
<dbReference type="Proteomes" id="UP000448908">
    <property type="component" value="Unassembled WGS sequence"/>
</dbReference>
<keyword evidence="2 10" id="KW-0813">Transport</keyword>
<dbReference type="Gene3D" id="2.40.170.20">
    <property type="entry name" value="TonB-dependent receptor, beta-barrel domain"/>
    <property type="match status" value="1"/>
</dbReference>
<dbReference type="InterPro" id="IPR039426">
    <property type="entry name" value="TonB-dep_rcpt-like"/>
</dbReference>
<dbReference type="InterPro" id="IPR000531">
    <property type="entry name" value="Beta-barrel_TonB"/>
</dbReference>
<dbReference type="InterPro" id="IPR023997">
    <property type="entry name" value="TonB-dep_OMP_SusC/RagA_CS"/>
</dbReference>
<dbReference type="GO" id="GO:0015344">
    <property type="term" value="F:siderophore uptake transmembrane transporter activity"/>
    <property type="evidence" value="ECO:0007669"/>
    <property type="project" value="TreeGrafter"/>
</dbReference>
<dbReference type="OrthoDB" id="9768177at2"/>
<comment type="subcellular location">
    <subcellularLocation>
        <location evidence="1 10">Cell outer membrane</location>
        <topology evidence="1 10">Multi-pass membrane protein</topology>
    </subcellularLocation>
</comment>
<reference evidence="18 19" key="1">
    <citation type="journal article" date="2019" name="Nat. Med.">
        <title>A library of human gut bacterial isolates paired with longitudinal multiomics data enables mechanistic microbiome research.</title>
        <authorList>
            <person name="Poyet M."/>
            <person name="Groussin M."/>
            <person name="Gibbons S.M."/>
            <person name="Avila-Pacheco J."/>
            <person name="Jiang X."/>
            <person name="Kearney S.M."/>
            <person name="Perrotta A.R."/>
            <person name="Berdy B."/>
            <person name="Zhao S."/>
            <person name="Lieberman T.D."/>
            <person name="Swanson P.K."/>
            <person name="Smith M."/>
            <person name="Roesemann S."/>
            <person name="Alexander J.E."/>
            <person name="Rich S.A."/>
            <person name="Livny J."/>
            <person name="Vlamakis H."/>
            <person name="Clish C."/>
            <person name="Bullock K."/>
            <person name="Deik A."/>
            <person name="Scott J."/>
            <person name="Pierce K.A."/>
            <person name="Xavier R.J."/>
            <person name="Alm E.J."/>
        </authorList>
    </citation>
    <scope>NUCLEOTIDE SEQUENCE [LARGE SCALE GENOMIC DNA]</scope>
    <source>
        <strain evidence="17 20">BIOML-A11</strain>
        <strain evidence="16 19">BIOML-A16</strain>
        <strain evidence="15 18">BIOML-A29</strain>
    </source>
</reference>
<dbReference type="InterPro" id="IPR023996">
    <property type="entry name" value="TonB-dep_OMP_SusC/RagA"/>
</dbReference>
<dbReference type="Proteomes" id="UP000482671">
    <property type="component" value="Unassembled WGS sequence"/>
</dbReference>
<evidence type="ECO:0000256" key="3">
    <source>
        <dbReference type="ARBA" id="ARBA00022452"/>
    </source>
</evidence>
<keyword evidence="7 10" id="KW-0472">Membrane</keyword>
<dbReference type="PANTHER" id="PTHR30069">
    <property type="entry name" value="TONB-DEPENDENT OUTER MEMBRANE RECEPTOR"/>
    <property type="match status" value="1"/>
</dbReference>
<evidence type="ECO:0000256" key="9">
    <source>
        <dbReference type="ARBA" id="ARBA00023237"/>
    </source>
</evidence>
<feature type="domain" description="TonB-dependent receptor plug" evidence="14">
    <location>
        <begin position="114"/>
        <end position="237"/>
    </location>
</feature>
<dbReference type="InterPro" id="IPR012910">
    <property type="entry name" value="Plug_dom"/>
</dbReference>
<dbReference type="NCBIfam" id="TIGR04057">
    <property type="entry name" value="SusC_RagA_signa"/>
    <property type="match status" value="1"/>
</dbReference>
<dbReference type="Gene3D" id="2.170.130.10">
    <property type="entry name" value="TonB-dependent receptor, plug domain"/>
    <property type="match status" value="1"/>
</dbReference>
<dbReference type="EMBL" id="WNDA01000017">
    <property type="protein sequence ID" value="MTU69743.1"/>
    <property type="molecule type" value="Genomic_DNA"/>
</dbReference>
<dbReference type="AlphaFoldDB" id="A0A3R6HHD7"/>
<evidence type="ECO:0000313" key="15">
    <source>
        <dbReference type="EMBL" id="MTU40465.1"/>
    </source>
</evidence>
<evidence type="ECO:0000256" key="8">
    <source>
        <dbReference type="ARBA" id="ARBA00023170"/>
    </source>
</evidence>
<dbReference type="InterPro" id="IPR008969">
    <property type="entry name" value="CarboxyPept-like_regulatory"/>
</dbReference>
<dbReference type="FunFam" id="2.170.130.10:FF:000008">
    <property type="entry name" value="SusC/RagA family TonB-linked outer membrane protein"/>
    <property type="match status" value="1"/>
</dbReference>
<evidence type="ECO:0000256" key="6">
    <source>
        <dbReference type="ARBA" id="ARBA00023077"/>
    </source>
</evidence>
<comment type="similarity">
    <text evidence="10 11">Belongs to the TonB-dependent receptor family.</text>
</comment>
<dbReference type="SUPFAM" id="SSF49464">
    <property type="entry name" value="Carboxypeptidase regulatory domain-like"/>
    <property type="match status" value="1"/>
</dbReference>
<evidence type="ECO:0000313" key="18">
    <source>
        <dbReference type="Proteomes" id="UP000434916"/>
    </source>
</evidence>
<evidence type="ECO:0000256" key="10">
    <source>
        <dbReference type="PROSITE-ProRule" id="PRU01360"/>
    </source>
</evidence>
<keyword evidence="8" id="KW-0675">Receptor</keyword>
<feature type="chain" id="PRO_5044599921" evidence="12">
    <location>
        <begin position="21"/>
        <end position="1014"/>
    </location>
</feature>
<evidence type="ECO:0000259" key="13">
    <source>
        <dbReference type="Pfam" id="PF00593"/>
    </source>
</evidence>
<evidence type="ECO:0000256" key="1">
    <source>
        <dbReference type="ARBA" id="ARBA00004571"/>
    </source>
</evidence>
<dbReference type="Gene3D" id="2.60.40.1120">
    <property type="entry name" value="Carboxypeptidase-like, regulatory domain"/>
    <property type="match status" value="1"/>
</dbReference>